<name>A0A6S7H4J1_PARCT</name>
<dbReference type="InterPro" id="IPR001759">
    <property type="entry name" value="PTX_dom"/>
</dbReference>
<dbReference type="PRINTS" id="PR00895">
    <property type="entry name" value="PENTAXIN"/>
</dbReference>
<evidence type="ECO:0000256" key="3">
    <source>
        <dbReference type="ARBA" id="ARBA00022837"/>
    </source>
</evidence>
<dbReference type="GO" id="GO:0046872">
    <property type="term" value="F:metal ion binding"/>
    <property type="evidence" value="ECO:0007669"/>
    <property type="project" value="UniProtKB-KW"/>
</dbReference>
<proteinExistence type="predicted"/>
<sequence length="256" mass="28480">MSSSYWISNIELEKLKDRKMRADIQKDIGQLITDISSFENLFTGGDVTISFPKQSASTYMIDRGSPEMDSIMACFSGKLTSPSSSSHIISYATTAGDNSFLIFRTSSKGVLTMFSQHKYFDINKLGMNDGKLHGYCFYWDVTGIVNVYRDGKKVESSTGSRTDKVPAGGTWVLGQDQDRVAGRFSQSQAFVGEFRDVNIYGNFDKNYFKTVVGPAVSNLNTCKLKYKGNIIKSWDEFKMGFVGNYATMVKSSSCSN</sequence>
<evidence type="ECO:0000256" key="5">
    <source>
        <dbReference type="ARBA" id="ARBA00023180"/>
    </source>
</evidence>
<dbReference type="Proteomes" id="UP001152795">
    <property type="component" value="Unassembled WGS sequence"/>
</dbReference>
<keyword evidence="5" id="KW-0325">Glycoprotein</keyword>
<dbReference type="Gene3D" id="2.60.120.200">
    <property type="match status" value="1"/>
</dbReference>
<keyword evidence="8" id="KW-1185">Reference proteome</keyword>
<dbReference type="OrthoDB" id="8793160at2759"/>
<dbReference type="InterPro" id="IPR013320">
    <property type="entry name" value="ConA-like_dom_sf"/>
</dbReference>
<keyword evidence="2" id="KW-0479">Metal-binding</keyword>
<evidence type="ECO:0000313" key="8">
    <source>
        <dbReference type="Proteomes" id="UP001152795"/>
    </source>
</evidence>
<dbReference type="PANTHER" id="PTHR19277:SF161">
    <property type="entry name" value="LAMININ G DOMAIN-CONTAINING PROTEIN"/>
    <property type="match status" value="1"/>
</dbReference>
<comment type="caution">
    <text evidence="7">The sequence shown here is derived from an EMBL/GenBank/DDBJ whole genome shotgun (WGS) entry which is preliminary data.</text>
</comment>
<dbReference type="EMBL" id="CACRXK020003470">
    <property type="protein sequence ID" value="CAB3998926.1"/>
    <property type="molecule type" value="Genomic_DNA"/>
</dbReference>
<keyword evidence="3" id="KW-0106">Calcium</keyword>
<dbReference type="SUPFAM" id="SSF49899">
    <property type="entry name" value="Concanavalin A-like lectins/glucanases"/>
    <property type="match status" value="1"/>
</dbReference>
<dbReference type="AlphaFoldDB" id="A0A6S7H4J1"/>
<dbReference type="Pfam" id="PF00354">
    <property type="entry name" value="Pentaxin"/>
    <property type="match status" value="1"/>
</dbReference>
<evidence type="ECO:0000256" key="1">
    <source>
        <dbReference type="ARBA" id="ARBA00001913"/>
    </source>
</evidence>
<evidence type="ECO:0000313" key="7">
    <source>
        <dbReference type="EMBL" id="CAB3998926.1"/>
    </source>
</evidence>
<evidence type="ECO:0000256" key="2">
    <source>
        <dbReference type="ARBA" id="ARBA00022723"/>
    </source>
</evidence>
<dbReference type="InterPro" id="IPR051360">
    <property type="entry name" value="Neuronal_Pentraxin_Related"/>
</dbReference>
<organism evidence="7 8">
    <name type="scientific">Paramuricea clavata</name>
    <name type="common">Red gorgonian</name>
    <name type="synonym">Violescent sea-whip</name>
    <dbReference type="NCBI Taxonomy" id="317549"/>
    <lineage>
        <taxon>Eukaryota</taxon>
        <taxon>Metazoa</taxon>
        <taxon>Cnidaria</taxon>
        <taxon>Anthozoa</taxon>
        <taxon>Octocorallia</taxon>
        <taxon>Malacalcyonacea</taxon>
        <taxon>Plexauridae</taxon>
        <taxon>Paramuricea</taxon>
    </lineage>
</organism>
<dbReference type="SMART" id="SM00159">
    <property type="entry name" value="PTX"/>
    <property type="match status" value="1"/>
</dbReference>
<evidence type="ECO:0000259" key="6">
    <source>
        <dbReference type="SMART" id="SM00159"/>
    </source>
</evidence>
<dbReference type="PANTHER" id="PTHR19277">
    <property type="entry name" value="PENTRAXIN"/>
    <property type="match status" value="1"/>
</dbReference>
<feature type="domain" description="Pentraxin (PTX)" evidence="6">
    <location>
        <begin position="42"/>
        <end position="254"/>
    </location>
</feature>
<keyword evidence="4" id="KW-1015">Disulfide bond</keyword>
<comment type="cofactor">
    <cofactor evidence="1">
        <name>Ca(2+)</name>
        <dbReference type="ChEBI" id="CHEBI:29108"/>
    </cofactor>
</comment>
<evidence type="ECO:0000256" key="4">
    <source>
        <dbReference type="ARBA" id="ARBA00023157"/>
    </source>
</evidence>
<protein>
    <recommendedName>
        <fullName evidence="6">Pentraxin (PTX) domain-containing protein</fullName>
    </recommendedName>
</protein>
<accession>A0A6S7H4J1</accession>
<gene>
    <name evidence="7" type="ORF">PACLA_8A015898</name>
</gene>
<reference evidence="7" key="1">
    <citation type="submission" date="2020-04" db="EMBL/GenBank/DDBJ databases">
        <authorList>
            <person name="Alioto T."/>
            <person name="Alioto T."/>
            <person name="Gomez Garrido J."/>
        </authorList>
    </citation>
    <scope>NUCLEOTIDE SEQUENCE</scope>
    <source>
        <strain evidence="7">A484AB</strain>
    </source>
</reference>